<reference evidence="1" key="2">
    <citation type="submission" date="2021-02" db="EMBL/GenBank/DDBJ databases">
        <authorList>
            <person name="Kimball J.A."/>
            <person name="Haas M.W."/>
            <person name="Macchietto M."/>
            <person name="Kono T."/>
            <person name="Duquette J."/>
            <person name="Shao M."/>
        </authorList>
    </citation>
    <scope>NUCLEOTIDE SEQUENCE</scope>
    <source>
        <tissue evidence="1">Fresh leaf tissue</tissue>
    </source>
</reference>
<accession>A0A8J5WGE2</accession>
<keyword evidence="2" id="KW-1185">Reference proteome</keyword>
<sequence length="75" mass="8248">MSKKDATGPISGSHLVQQNKAVAIVAAASRTSSSAWMYGTRDLRPPSEKFLEQTLVLERSTCTEETMKNAVHERL</sequence>
<protein>
    <submittedName>
        <fullName evidence="1">Uncharacterized protein</fullName>
    </submittedName>
</protein>
<organism evidence="1 2">
    <name type="scientific">Zizania palustris</name>
    <name type="common">Northern wild rice</name>
    <dbReference type="NCBI Taxonomy" id="103762"/>
    <lineage>
        <taxon>Eukaryota</taxon>
        <taxon>Viridiplantae</taxon>
        <taxon>Streptophyta</taxon>
        <taxon>Embryophyta</taxon>
        <taxon>Tracheophyta</taxon>
        <taxon>Spermatophyta</taxon>
        <taxon>Magnoliopsida</taxon>
        <taxon>Liliopsida</taxon>
        <taxon>Poales</taxon>
        <taxon>Poaceae</taxon>
        <taxon>BOP clade</taxon>
        <taxon>Oryzoideae</taxon>
        <taxon>Oryzeae</taxon>
        <taxon>Zizaniinae</taxon>
        <taxon>Zizania</taxon>
    </lineage>
</organism>
<dbReference type="Proteomes" id="UP000729402">
    <property type="component" value="Unassembled WGS sequence"/>
</dbReference>
<evidence type="ECO:0000313" key="2">
    <source>
        <dbReference type="Proteomes" id="UP000729402"/>
    </source>
</evidence>
<comment type="caution">
    <text evidence="1">The sequence shown here is derived from an EMBL/GenBank/DDBJ whole genome shotgun (WGS) entry which is preliminary data.</text>
</comment>
<gene>
    <name evidence="1" type="ORF">GUJ93_ZPchr0010g8635</name>
</gene>
<proteinExistence type="predicted"/>
<reference evidence="1" key="1">
    <citation type="journal article" date="2021" name="bioRxiv">
        <title>Whole Genome Assembly and Annotation of Northern Wild Rice, Zizania palustris L., Supports a Whole Genome Duplication in the Zizania Genus.</title>
        <authorList>
            <person name="Haas M."/>
            <person name="Kono T."/>
            <person name="Macchietto M."/>
            <person name="Millas R."/>
            <person name="McGilp L."/>
            <person name="Shao M."/>
            <person name="Duquette J."/>
            <person name="Hirsch C.N."/>
            <person name="Kimball J."/>
        </authorList>
    </citation>
    <scope>NUCLEOTIDE SEQUENCE</scope>
    <source>
        <tissue evidence="1">Fresh leaf tissue</tissue>
    </source>
</reference>
<evidence type="ECO:0000313" key="1">
    <source>
        <dbReference type="EMBL" id="KAG8088323.1"/>
    </source>
</evidence>
<dbReference type="AlphaFoldDB" id="A0A8J5WGE2"/>
<dbReference type="EMBL" id="JAAALK010000082">
    <property type="protein sequence ID" value="KAG8088323.1"/>
    <property type="molecule type" value="Genomic_DNA"/>
</dbReference>
<name>A0A8J5WGE2_ZIZPA</name>